<feature type="domain" description="SusE outer membrane protein" evidence="2">
    <location>
        <begin position="28"/>
        <end position="131"/>
    </location>
</feature>
<dbReference type="AlphaFoldDB" id="A0A369Q0G9"/>
<protein>
    <recommendedName>
        <fullName evidence="2">SusE outer membrane protein domain-containing protein</fullName>
    </recommendedName>
</protein>
<dbReference type="Pfam" id="PF14292">
    <property type="entry name" value="SusE"/>
    <property type="match status" value="1"/>
</dbReference>
<sequence length="381" mass="41830">MKTKLNILIFFSVVTLFAACKTDDMIYKDANVSPVNALYEPTNNKSVKLSSSSTASLYFNWEAVRVEDSGAALYEVIFDQAGGDFSKPIYRTTSDNNGYSNGATITHKVLNRVASLAGIEPGKSGDIIWTVAASRGIKSVMANEKRTINITSLNGFVDIPDEVYITGDASEGGNTLGNALPFKSTASGEFEIYTRLEAGKGYYFVDRKAGTPRIFYSSDNITLKEATQSASITPSKTGVYRINLDFTTATLTFMEIKSVGLWFSPSNAVLWNLNYQGQGVWTGTGVINFRVESWGKDQRYKFQIVTSNNGTDTIRQFGTLNGTDSAPNDSSAPSYYFVRLLPNVTQWDDKWKFADKVDGKSTTISLVLKGDSDYTHTVTVN</sequence>
<dbReference type="OrthoDB" id="631295at2"/>
<reference evidence="3 4" key="1">
    <citation type="submission" date="2018-07" db="EMBL/GenBank/DDBJ databases">
        <title>Pedobacter sp. nov., isolated from soil.</title>
        <authorList>
            <person name="Zhou L.Y."/>
            <person name="Du Z.J."/>
        </authorList>
    </citation>
    <scope>NUCLEOTIDE SEQUENCE [LARGE SCALE GENOMIC DNA]</scope>
    <source>
        <strain evidence="3 4">JDX94</strain>
    </source>
</reference>
<keyword evidence="4" id="KW-1185">Reference proteome</keyword>
<feature type="chain" id="PRO_5016596222" description="SusE outer membrane protein domain-containing protein" evidence="1">
    <location>
        <begin position="19"/>
        <end position="381"/>
    </location>
</feature>
<evidence type="ECO:0000313" key="4">
    <source>
        <dbReference type="Proteomes" id="UP000253961"/>
    </source>
</evidence>
<dbReference type="Gene3D" id="2.60.40.3620">
    <property type="match status" value="1"/>
</dbReference>
<dbReference type="RefSeq" id="WP_115401645.1">
    <property type="nucleotide sequence ID" value="NZ_QPKV01000002.1"/>
</dbReference>
<proteinExistence type="predicted"/>
<evidence type="ECO:0000313" key="3">
    <source>
        <dbReference type="EMBL" id="RDC58234.1"/>
    </source>
</evidence>
<feature type="signal peptide" evidence="1">
    <location>
        <begin position="1"/>
        <end position="18"/>
    </location>
</feature>
<name>A0A369Q0G9_9SPHI</name>
<evidence type="ECO:0000259" key="2">
    <source>
        <dbReference type="Pfam" id="PF14292"/>
    </source>
</evidence>
<dbReference type="PROSITE" id="PS51257">
    <property type="entry name" value="PROKAR_LIPOPROTEIN"/>
    <property type="match status" value="1"/>
</dbReference>
<evidence type="ECO:0000256" key="1">
    <source>
        <dbReference type="SAM" id="SignalP"/>
    </source>
</evidence>
<accession>A0A369Q0G9</accession>
<dbReference type="InterPro" id="IPR025970">
    <property type="entry name" value="SusE"/>
</dbReference>
<comment type="caution">
    <text evidence="3">The sequence shown here is derived from an EMBL/GenBank/DDBJ whole genome shotgun (WGS) entry which is preliminary data.</text>
</comment>
<organism evidence="3 4">
    <name type="scientific">Pedobacter chinensis</name>
    <dbReference type="NCBI Taxonomy" id="2282421"/>
    <lineage>
        <taxon>Bacteria</taxon>
        <taxon>Pseudomonadati</taxon>
        <taxon>Bacteroidota</taxon>
        <taxon>Sphingobacteriia</taxon>
        <taxon>Sphingobacteriales</taxon>
        <taxon>Sphingobacteriaceae</taxon>
        <taxon>Pedobacter</taxon>
    </lineage>
</organism>
<dbReference type="EMBL" id="QPKV01000002">
    <property type="protein sequence ID" value="RDC58234.1"/>
    <property type="molecule type" value="Genomic_DNA"/>
</dbReference>
<dbReference type="Proteomes" id="UP000253961">
    <property type="component" value="Unassembled WGS sequence"/>
</dbReference>
<keyword evidence="1" id="KW-0732">Signal</keyword>
<gene>
    <name evidence="3" type="ORF">DU508_04650</name>
</gene>